<accession>A0ABZ0UNM5</accession>
<sequence length="33" mass="3872">MLQDLNGGIQDLECLLLKSLKNNYQKVRSMYEN</sequence>
<evidence type="ECO:0000313" key="2">
    <source>
        <dbReference type="Proteomes" id="UP001327219"/>
    </source>
</evidence>
<dbReference type="Proteomes" id="UP001327219">
    <property type="component" value="Chromosome"/>
</dbReference>
<dbReference type="EMBL" id="CP110820">
    <property type="protein sequence ID" value="WPX97312.1"/>
    <property type="molecule type" value="Genomic_DNA"/>
</dbReference>
<gene>
    <name evidence="1" type="ORF">Bandiella_01461</name>
</gene>
<evidence type="ECO:0000313" key="1">
    <source>
        <dbReference type="EMBL" id="WPX97312.1"/>
    </source>
</evidence>
<organism evidence="1 2">
    <name type="scientific">Candidatus Bandiella euplotis</name>
    <dbReference type="NCBI Taxonomy" id="1664265"/>
    <lineage>
        <taxon>Bacteria</taxon>
        <taxon>Pseudomonadati</taxon>
        <taxon>Pseudomonadota</taxon>
        <taxon>Alphaproteobacteria</taxon>
        <taxon>Rickettsiales</taxon>
        <taxon>Candidatus Midichloriaceae</taxon>
        <taxon>Candidatus Bandiella</taxon>
    </lineage>
</organism>
<keyword evidence="2" id="KW-1185">Reference proteome</keyword>
<reference evidence="1 2" key="1">
    <citation type="submission" date="2022-11" db="EMBL/GenBank/DDBJ databases">
        <title>Host association and intracellularity evolved multiple times independently in the Rickettsiales.</title>
        <authorList>
            <person name="Castelli M."/>
            <person name="Nardi T."/>
            <person name="Gammuto L."/>
            <person name="Bellinzona G."/>
            <person name="Sabaneyeva E."/>
            <person name="Potekhin A."/>
            <person name="Serra V."/>
            <person name="Petroni G."/>
            <person name="Sassera D."/>
        </authorList>
    </citation>
    <scope>NUCLEOTIDE SEQUENCE [LARGE SCALE GENOMIC DNA]</scope>
    <source>
        <strain evidence="1 2">NDG2</strain>
    </source>
</reference>
<proteinExistence type="predicted"/>
<protein>
    <submittedName>
        <fullName evidence="1">Uncharacterized protein</fullName>
    </submittedName>
</protein>
<name>A0ABZ0UNM5_9RICK</name>